<keyword evidence="4" id="KW-0808">Transferase</keyword>
<dbReference type="PANTHER" id="PTHR43304:SF1">
    <property type="entry name" value="PAC DOMAIN-CONTAINING PROTEIN"/>
    <property type="match status" value="1"/>
</dbReference>
<evidence type="ECO:0000256" key="5">
    <source>
        <dbReference type="ARBA" id="ARBA00022777"/>
    </source>
</evidence>
<comment type="catalytic activity">
    <reaction evidence="1">
        <text>ATP + protein L-histidine = ADP + protein N-phospho-L-histidine.</text>
        <dbReference type="EC" id="2.7.13.3"/>
    </reaction>
</comment>
<gene>
    <name evidence="7" type="ORF">HWN40_11895</name>
</gene>
<evidence type="ECO:0000313" key="7">
    <source>
        <dbReference type="EMBL" id="QLC50880.1"/>
    </source>
</evidence>
<name>A0A7D5EHX6_9EURY</name>
<dbReference type="Pfam" id="PF08447">
    <property type="entry name" value="PAS_3"/>
    <property type="match status" value="1"/>
</dbReference>
<dbReference type="KEGG" id="mzi:HWN40_11895"/>
<keyword evidence="3" id="KW-0597">Phosphoprotein</keyword>
<evidence type="ECO:0000256" key="1">
    <source>
        <dbReference type="ARBA" id="ARBA00000085"/>
    </source>
</evidence>
<dbReference type="InterPro" id="IPR000700">
    <property type="entry name" value="PAS-assoc_C"/>
</dbReference>
<dbReference type="InterPro" id="IPR052162">
    <property type="entry name" value="Sensor_kinase/Photoreceptor"/>
</dbReference>
<dbReference type="InterPro" id="IPR000014">
    <property type="entry name" value="PAS"/>
</dbReference>
<dbReference type="GeneID" id="55822388"/>
<dbReference type="AlphaFoldDB" id="A0A7D5EHX6"/>
<sequence>MARHEVEFEEQISLEDNYDEKVKPVDTIRGSEMYVRALEKLVNHMPVVAFVREAREGGMVEFISDNISEFGYRAEDFHSGKLAYGDMIDPEDAAGALLELQENAREGAYDFVQTYRIRTGDGQVKWVQENTCIFRNDEGRPVYYTGTLKEIKEQ</sequence>
<dbReference type="OrthoDB" id="3369at2157"/>
<dbReference type="InterPro" id="IPR035965">
    <property type="entry name" value="PAS-like_dom_sf"/>
</dbReference>
<protein>
    <recommendedName>
        <fullName evidence="2">histidine kinase</fullName>
        <ecNumber evidence="2">2.7.13.3</ecNumber>
    </recommendedName>
</protein>
<dbReference type="CDD" id="cd00130">
    <property type="entry name" value="PAS"/>
    <property type="match status" value="1"/>
</dbReference>
<evidence type="ECO:0000259" key="6">
    <source>
        <dbReference type="PROSITE" id="PS50113"/>
    </source>
</evidence>
<dbReference type="PROSITE" id="PS50113">
    <property type="entry name" value="PAC"/>
    <property type="match status" value="1"/>
</dbReference>
<dbReference type="EC" id="2.7.13.3" evidence="2"/>
<dbReference type="GO" id="GO:0004673">
    <property type="term" value="F:protein histidine kinase activity"/>
    <property type="evidence" value="ECO:0007669"/>
    <property type="project" value="UniProtKB-EC"/>
</dbReference>
<reference evidence="7 8" key="1">
    <citation type="submission" date="2020-06" db="EMBL/GenBank/DDBJ databases">
        <title>Methanolobus halotolerans sp. nov., isolated from a saline lake Tus in Siberia.</title>
        <authorList>
            <person name="Shen Y."/>
            <person name="Chen S.-C."/>
            <person name="Lai M.-C."/>
            <person name="Huang H.-H."/>
            <person name="Chiu H.-H."/>
            <person name="Tang S.-L."/>
            <person name="Rogozin D.Y."/>
            <person name="Degermendzhy A.G."/>
        </authorList>
    </citation>
    <scope>NUCLEOTIDE SEQUENCE [LARGE SCALE GENOMIC DNA]</scope>
    <source>
        <strain evidence="7 8">DSM 21339</strain>
    </source>
</reference>
<dbReference type="Gene3D" id="3.30.450.20">
    <property type="entry name" value="PAS domain"/>
    <property type="match status" value="1"/>
</dbReference>
<dbReference type="InterPro" id="IPR013655">
    <property type="entry name" value="PAS_fold_3"/>
</dbReference>
<evidence type="ECO:0000256" key="2">
    <source>
        <dbReference type="ARBA" id="ARBA00012438"/>
    </source>
</evidence>
<evidence type="ECO:0000313" key="8">
    <source>
        <dbReference type="Proteomes" id="UP000509594"/>
    </source>
</evidence>
<dbReference type="Proteomes" id="UP000509594">
    <property type="component" value="Chromosome"/>
</dbReference>
<proteinExistence type="predicted"/>
<evidence type="ECO:0000256" key="4">
    <source>
        <dbReference type="ARBA" id="ARBA00022679"/>
    </source>
</evidence>
<keyword evidence="8" id="KW-1185">Reference proteome</keyword>
<dbReference type="EMBL" id="CP058215">
    <property type="protein sequence ID" value="QLC50880.1"/>
    <property type="molecule type" value="Genomic_DNA"/>
</dbReference>
<evidence type="ECO:0000256" key="3">
    <source>
        <dbReference type="ARBA" id="ARBA00022553"/>
    </source>
</evidence>
<organism evidence="7 8">
    <name type="scientific">Methanolobus zinderi</name>
    <dbReference type="NCBI Taxonomy" id="536044"/>
    <lineage>
        <taxon>Archaea</taxon>
        <taxon>Methanobacteriati</taxon>
        <taxon>Methanobacteriota</taxon>
        <taxon>Stenosarchaea group</taxon>
        <taxon>Methanomicrobia</taxon>
        <taxon>Methanosarcinales</taxon>
        <taxon>Methanosarcinaceae</taxon>
        <taxon>Methanolobus</taxon>
    </lineage>
</organism>
<dbReference type="RefSeq" id="WP_176965935.1">
    <property type="nucleotide sequence ID" value="NZ_CP058215.1"/>
</dbReference>
<feature type="domain" description="PAC" evidence="6">
    <location>
        <begin position="111"/>
        <end position="154"/>
    </location>
</feature>
<dbReference type="SUPFAM" id="SSF55785">
    <property type="entry name" value="PYP-like sensor domain (PAS domain)"/>
    <property type="match status" value="1"/>
</dbReference>
<accession>A0A7D5EHX6</accession>
<dbReference type="NCBIfam" id="TIGR00229">
    <property type="entry name" value="sensory_box"/>
    <property type="match status" value="1"/>
</dbReference>
<dbReference type="PANTHER" id="PTHR43304">
    <property type="entry name" value="PHYTOCHROME-LIKE PROTEIN CPH1"/>
    <property type="match status" value="1"/>
</dbReference>
<keyword evidence="5" id="KW-0418">Kinase</keyword>